<dbReference type="RefSeq" id="XP_009824181.1">
    <property type="nucleotide sequence ID" value="XM_009825879.1"/>
</dbReference>
<feature type="transmembrane region" description="Helical" evidence="7">
    <location>
        <begin position="390"/>
        <end position="410"/>
    </location>
</feature>
<feature type="transmembrane region" description="Helical" evidence="7">
    <location>
        <begin position="229"/>
        <end position="249"/>
    </location>
</feature>
<feature type="transmembrane region" description="Helical" evidence="7">
    <location>
        <begin position="44"/>
        <end position="62"/>
    </location>
</feature>
<feature type="transmembrane region" description="Helical" evidence="7">
    <location>
        <begin position="95"/>
        <end position="116"/>
    </location>
</feature>
<evidence type="ECO:0000256" key="3">
    <source>
        <dbReference type="ARBA" id="ARBA00022692"/>
    </source>
</evidence>
<dbReference type="InterPro" id="IPR020846">
    <property type="entry name" value="MFS_dom"/>
</dbReference>
<name>W4H383_APHAT</name>
<feature type="transmembrane region" description="Helical" evidence="7">
    <location>
        <begin position="357"/>
        <end position="378"/>
    </location>
</feature>
<evidence type="ECO:0000256" key="5">
    <source>
        <dbReference type="ARBA" id="ARBA00022989"/>
    </source>
</evidence>
<dbReference type="GO" id="GO:0015293">
    <property type="term" value="F:symporter activity"/>
    <property type="evidence" value="ECO:0007669"/>
    <property type="project" value="UniProtKB-KW"/>
</dbReference>
<keyword evidence="6 7" id="KW-0472">Membrane</keyword>
<dbReference type="SUPFAM" id="SSF103473">
    <property type="entry name" value="MFS general substrate transporter"/>
    <property type="match status" value="1"/>
</dbReference>
<comment type="subcellular location">
    <subcellularLocation>
        <location evidence="1">Membrane</location>
        <topology evidence="1">Multi-pass membrane protein</topology>
    </subcellularLocation>
</comment>
<feature type="transmembrane region" description="Helical" evidence="7">
    <location>
        <begin position="128"/>
        <end position="150"/>
    </location>
</feature>
<feature type="transmembrane region" description="Helical" evidence="7">
    <location>
        <begin position="69"/>
        <end position="89"/>
    </location>
</feature>
<dbReference type="PROSITE" id="PS50850">
    <property type="entry name" value="MFS"/>
    <property type="match status" value="1"/>
</dbReference>
<organism evidence="9">
    <name type="scientific">Aphanomyces astaci</name>
    <name type="common">Crayfish plague agent</name>
    <dbReference type="NCBI Taxonomy" id="112090"/>
    <lineage>
        <taxon>Eukaryota</taxon>
        <taxon>Sar</taxon>
        <taxon>Stramenopiles</taxon>
        <taxon>Oomycota</taxon>
        <taxon>Saprolegniomycetes</taxon>
        <taxon>Saprolegniales</taxon>
        <taxon>Verrucalvaceae</taxon>
        <taxon>Aphanomyces</taxon>
    </lineage>
</organism>
<dbReference type="PANTHER" id="PTHR11662:SF399">
    <property type="entry name" value="FI19708P1-RELATED"/>
    <property type="match status" value="1"/>
</dbReference>
<feature type="domain" description="Major facilitator superfamily (MFS) profile" evidence="8">
    <location>
        <begin position="1"/>
        <end position="414"/>
    </location>
</feature>
<gene>
    <name evidence="9" type="ORF">H257_02310</name>
</gene>
<evidence type="ECO:0000256" key="1">
    <source>
        <dbReference type="ARBA" id="ARBA00004141"/>
    </source>
</evidence>
<dbReference type="Pfam" id="PF07690">
    <property type="entry name" value="MFS_1"/>
    <property type="match status" value="1"/>
</dbReference>
<dbReference type="PANTHER" id="PTHR11662">
    <property type="entry name" value="SOLUTE CARRIER FAMILY 17"/>
    <property type="match status" value="1"/>
</dbReference>
<feature type="transmembrane region" description="Helical" evidence="7">
    <location>
        <begin position="156"/>
        <end position="176"/>
    </location>
</feature>
<dbReference type="FunFam" id="1.20.1250.20:FF:000003">
    <property type="entry name" value="Solute carrier family 17 member 3"/>
    <property type="match status" value="1"/>
</dbReference>
<dbReference type="GeneID" id="20804306"/>
<evidence type="ECO:0000256" key="2">
    <source>
        <dbReference type="ARBA" id="ARBA00022448"/>
    </source>
</evidence>
<feature type="transmembrane region" description="Helical" evidence="7">
    <location>
        <begin position="324"/>
        <end position="345"/>
    </location>
</feature>
<feature type="transmembrane region" description="Helical" evidence="7">
    <location>
        <begin position="261"/>
        <end position="283"/>
    </location>
</feature>
<dbReference type="GO" id="GO:0016020">
    <property type="term" value="C:membrane"/>
    <property type="evidence" value="ECO:0007669"/>
    <property type="project" value="UniProtKB-SubCell"/>
</dbReference>
<feature type="transmembrane region" description="Helical" evidence="7">
    <location>
        <begin position="295"/>
        <end position="318"/>
    </location>
</feature>
<keyword evidence="5 7" id="KW-1133">Transmembrane helix</keyword>
<dbReference type="STRING" id="112090.W4H383"/>
<evidence type="ECO:0000313" key="9">
    <source>
        <dbReference type="EMBL" id="ETV85709.1"/>
    </source>
</evidence>
<dbReference type="VEuPathDB" id="FungiDB:H257_02310"/>
<dbReference type="Gene3D" id="1.20.1250.20">
    <property type="entry name" value="MFS general substrate transporter like domains"/>
    <property type="match status" value="2"/>
</dbReference>
<dbReference type="OrthoDB" id="2250022at2759"/>
<sequence length="447" mass="48890">MLRRHEMALLSTVGTLLCYADRTNIGVALPSFEPDHAKQGRILSAFFYGYICTQMLGAHWAFMHGPKRVLLLGVCVWTLFDLLTIPMASTPALLWLVRAGMGLGEGILFPSLHVVAASWYPVSERSRLMSFVSSGVDLGTILSMSVAPLLLSSFGWPSIFFTFGGLSVLWLLAFVWRGSSNPETDKFISLAEKAAILSQRDVFSANHKAMSSQRHVLSTRRLLSSRGAWAIYSAHFAFNYGWYVLLGWMPLYFREKLHVPLAYSGLACPYVAGYVGVLFWGVVSDKCIQAGRKPLVIRKAMNAVGLVGAAACFGLLRFTQSTSAAVGMLSLALFLGRAATLGYWVHMVDVSPAHAGHIMGISNTIGTVPGIVGNLFTGWMLSRSNNNWDVVFGVVAAVLVGGAAVFHCWATDHLDDDGDHAKKDLMATNLLDSDDDELHLERDEFFI</sequence>
<evidence type="ECO:0000256" key="7">
    <source>
        <dbReference type="SAM" id="Phobius"/>
    </source>
</evidence>
<evidence type="ECO:0000256" key="6">
    <source>
        <dbReference type="ARBA" id="ARBA00023136"/>
    </source>
</evidence>
<reference evidence="9" key="1">
    <citation type="submission" date="2013-12" db="EMBL/GenBank/DDBJ databases">
        <title>The Genome Sequence of Aphanomyces astaci APO3.</title>
        <authorList>
            <consortium name="The Broad Institute Genomics Platform"/>
            <person name="Russ C."/>
            <person name="Tyler B."/>
            <person name="van West P."/>
            <person name="Dieguez-Uribeondo J."/>
            <person name="Young S.K."/>
            <person name="Zeng Q."/>
            <person name="Gargeya S."/>
            <person name="Fitzgerald M."/>
            <person name="Abouelleil A."/>
            <person name="Alvarado L."/>
            <person name="Chapman S.B."/>
            <person name="Gainer-Dewar J."/>
            <person name="Goldberg J."/>
            <person name="Griggs A."/>
            <person name="Gujja S."/>
            <person name="Hansen M."/>
            <person name="Howarth C."/>
            <person name="Imamovic A."/>
            <person name="Ireland A."/>
            <person name="Larimer J."/>
            <person name="McCowan C."/>
            <person name="Murphy C."/>
            <person name="Pearson M."/>
            <person name="Poon T.W."/>
            <person name="Priest M."/>
            <person name="Roberts A."/>
            <person name="Saif S."/>
            <person name="Shea T."/>
            <person name="Sykes S."/>
            <person name="Wortman J."/>
            <person name="Nusbaum C."/>
            <person name="Birren B."/>
        </authorList>
    </citation>
    <scope>NUCLEOTIDE SEQUENCE [LARGE SCALE GENOMIC DNA]</scope>
    <source>
        <strain evidence="9">APO3</strain>
    </source>
</reference>
<keyword evidence="2" id="KW-0813">Transport</keyword>
<proteinExistence type="predicted"/>
<keyword evidence="3 7" id="KW-0812">Transmembrane</keyword>
<dbReference type="EMBL" id="KI913117">
    <property type="protein sequence ID" value="ETV85709.1"/>
    <property type="molecule type" value="Genomic_DNA"/>
</dbReference>
<evidence type="ECO:0000256" key="4">
    <source>
        <dbReference type="ARBA" id="ARBA00022847"/>
    </source>
</evidence>
<accession>W4H383</accession>
<dbReference type="AlphaFoldDB" id="W4H383"/>
<protein>
    <recommendedName>
        <fullName evidence="8">Major facilitator superfamily (MFS) profile domain-containing protein</fullName>
    </recommendedName>
</protein>
<dbReference type="InterPro" id="IPR036259">
    <property type="entry name" value="MFS_trans_sf"/>
</dbReference>
<keyword evidence="4" id="KW-0769">Symport</keyword>
<dbReference type="InterPro" id="IPR050382">
    <property type="entry name" value="MFS_Na/Anion_cotransporter"/>
</dbReference>
<evidence type="ECO:0000259" key="8">
    <source>
        <dbReference type="PROSITE" id="PS50850"/>
    </source>
</evidence>
<dbReference type="InterPro" id="IPR011701">
    <property type="entry name" value="MFS"/>
</dbReference>